<dbReference type="PANTHER" id="PTHR11715:SF3">
    <property type="entry name" value="GLYCINE CLEAVAGE SYSTEM H PROTEIN-RELATED"/>
    <property type="match status" value="1"/>
</dbReference>
<dbReference type="InterPro" id="IPR011053">
    <property type="entry name" value="Single_hybrid_motif"/>
</dbReference>
<evidence type="ECO:0000256" key="1">
    <source>
        <dbReference type="ARBA" id="ARBA00022823"/>
    </source>
</evidence>
<dbReference type="GO" id="GO:0005960">
    <property type="term" value="C:glycine cleavage complex"/>
    <property type="evidence" value="ECO:0007669"/>
    <property type="project" value="InterPro"/>
</dbReference>
<dbReference type="KEGG" id="dax:FDQ92_10075"/>
<dbReference type="CDD" id="cd06848">
    <property type="entry name" value="GCS_H"/>
    <property type="match status" value="1"/>
</dbReference>
<evidence type="ECO:0000313" key="3">
    <source>
        <dbReference type="Proteomes" id="UP000298602"/>
    </source>
</evidence>
<accession>A0A4P8L3M4</accession>
<evidence type="ECO:0000313" key="2">
    <source>
        <dbReference type="EMBL" id="QCQ22479.1"/>
    </source>
</evidence>
<dbReference type="AlphaFoldDB" id="A0A4P8L3M4"/>
<name>A0A4P8L3M4_9BACT</name>
<gene>
    <name evidence="2" type="ORF">FDQ92_10075</name>
</gene>
<dbReference type="PANTHER" id="PTHR11715">
    <property type="entry name" value="GLYCINE CLEAVAGE SYSTEM H PROTEIN"/>
    <property type="match status" value="1"/>
</dbReference>
<dbReference type="Pfam" id="PF01597">
    <property type="entry name" value="GCV_H"/>
    <property type="match status" value="1"/>
</dbReference>
<dbReference type="SUPFAM" id="SSF51230">
    <property type="entry name" value="Single hybrid motif"/>
    <property type="match status" value="1"/>
</dbReference>
<dbReference type="GO" id="GO:0019464">
    <property type="term" value="P:glycine decarboxylation via glycine cleavage system"/>
    <property type="evidence" value="ECO:0007669"/>
    <property type="project" value="InterPro"/>
</dbReference>
<reference evidence="2 3" key="1">
    <citation type="submission" date="2019-05" db="EMBL/GenBank/DDBJ databases">
        <title>The Complete Genome Sequence of the n-alkane-degrading Desulfoglaeba alkanexedens ALDC reveals multiple alkylsuccinate synthase gene clusters.</title>
        <authorList>
            <person name="Callaghan A.V."/>
            <person name="Davidova I.A."/>
            <person name="Duncan K.E."/>
            <person name="Morris B."/>
            <person name="McInerney M.J."/>
        </authorList>
    </citation>
    <scope>NUCLEOTIDE SEQUENCE [LARGE SCALE GENOMIC DNA]</scope>
    <source>
        <strain evidence="2 3">ALDC</strain>
    </source>
</reference>
<keyword evidence="3" id="KW-1185">Reference proteome</keyword>
<dbReference type="GO" id="GO:0009249">
    <property type="term" value="P:protein lipoylation"/>
    <property type="evidence" value="ECO:0007669"/>
    <property type="project" value="TreeGrafter"/>
</dbReference>
<dbReference type="EMBL" id="CP040098">
    <property type="protein sequence ID" value="QCQ22479.1"/>
    <property type="molecule type" value="Genomic_DNA"/>
</dbReference>
<dbReference type="OrthoDB" id="5522904at2"/>
<keyword evidence="1" id="KW-0450">Lipoyl</keyword>
<dbReference type="GO" id="GO:0005829">
    <property type="term" value="C:cytosol"/>
    <property type="evidence" value="ECO:0007669"/>
    <property type="project" value="TreeGrafter"/>
</dbReference>
<sequence length="303" mass="34210">MERKSEKIKKVQGFNILQDECIWMRSGIVAFKRCENAYDCNNCSFDKAMTAALRSGKKAADGELRSFREQAKEHSYMERMCRHMLTGRVAVRKCGNDFRCDVCEFDQMMEDVDAIYPVGAVPVAEVAGYRYADSYYYHEGHAWARVEYGGRIRVGLDDFAMKLLGRPSGLELPGVGSALRQSEPGLCLKRDRNEAEVLSPVEGTVIAVNVDVLKQPERVNADPYSQGWLFLVEPERLKKNLESLYFGEIGKDWLTHEAESLQQLIFSEFPAMAATGAPPVDDVYGAVPEVGWDTLVHEFLKTR</sequence>
<dbReference type="Proteomes" id="UP000298602">
    <property type="component" value="Chromosome"/>
</dbReference>
<proteinExistence type="predicted"/>
<dbReference type="InterPro" id="IPR033753">
    <property type="entry name" value="GCV_H/Fam206"/>
</dbReference>
<reference evidence="2 3" key="2">
    <citation type="submission" date="2019-05" db="EMBL/GenBank/DDBJ databases">
        <authorList>
            <person name="Suflita J.M."/>
            <person name="Marks C.R."/>
        </authorList>
    </citation>
    <scope>NUCLEOTIDE SEQUENCE [LARGE SCALE GENOMIC DNA]</scope>
    <source>
        <strain evidence="2 3">ALDC</strain>
    </source>
</reference>
<dbReference type="Gene3D" id="2.40.50.100">
    <property type="match status" value="1"/>
</dbReference>
<dbReference type="InterPro" id="IPR002930">
    <property type="entry name" value="GCV_H"/>
</dbReference>
<organism evidence="2 3">
    <name type="scientific">Desulfoglaeba alkanexedens ALDC</name>
    <dbReference type="NCBI Taxonomy" id="980445"/>
    <lineage>
        <taxon>Bacteria</taxon>
        <taxon>Pseudomonadati</taxon>
        <taxon>Thermodesulfobacteriota</taxon>
        <taxon>Syntrophobacteria</taxon>
        <taxon>Syntrophobacterales</taxon>
        <taxon>Syntrophobacteraceae</taxon>
        <taxon>Desulfoglaeba</taxon>
    </lineage>
</organism>
<protein>
    <submittedName>
        <fullName evidence="2">Glycine cleavage system protein H</fullName>
    </submittedName>
</protein>
<dbReference type="RefSeq" id="WP_137424676.1">
    <property type="nucleotide sequence ID" value="NZ_CP040098.1"/>
</dbReference>